<dbReference type="NCBIfam" id="TIGR02668">
    <property type="entry name" value="moaA_archaeal"/>
    <property type="match status" value="1"/>
</dbReference>
<dbReference type="HOGENOM" id="CLU_009273_0_1_2"/>
<dbReference type="eggNOG" id="arCOG00930">
    <property type="taxonomic scope" value="Archaea"/>
</dbReference>
<evidence type="ECO:0000256" key="7">
    <source>
        <dbReference type="ARBA" id="ARBA00023134"/>
    </source>
</evidence>
<feature type="binding site" evidence="11">
    <location>
        <position position="64"/>
    </location>
    <ligand>
        <name>GTP</name>
        <dbReference type="ChEBI" id="CHEBI:37565"/>
    </ligand>
</feature>
<dbReference type="HAMAP" id="MF_01225_A">
    <property type="entry name" value="MoaA_A"/>
    <property type="match status" value="1"/>
</dbReference>
<comment type="catalytic activity">
    <reaction evidence="10 11">
        <text>GTP + AH2 + S-adenosyl-L-methionine = (8S)-3',8-cyclo-7,8-dihydroguanosine 5'-triphosphate + 5'-deoxyadenosine + L-methionine + A + H(+)</text>
        <dbReference type="Rhea" id="RHEA:49576"/>
        <dbReference type="ChEBI" id="CHEBI:13193"/>
        <dbReference type="ChEBI" id="CHEBI:15378"/>
        <dbReference type="ChEBI" id="CHEBI:17319"/>
        <dbReference type="ChEBI" id="CHEBI:17499"/>
        <dbReference type="ChEBI" id="CHEBI:37565"/>
        <dbReference type="ChEBI" id="CHEBI:57844"/>
        <dbReference type="ChEBI" id="CHEBI:59789"/>
        <dbReference type="ChEBI" id="CHEBI:131766"/>
        <dbReference type="EC" id="4.1.99.22"/>
    </reaction>
</comment>
<feature type="binding site" evidence="11">
    <location>
        <position position="14"/>
    </location>
    <ligand>
        <name>GTP</name>
        <dbReference type="ChEBI" id="CHEBI:37565"/>
    </ligand>
</feature>
<sequence>MLIDRFNRKITNLRISVTDACNLNCFYCHKEGYCVKGSSPDVLSVEDIAEITKAFYELGIKKVKITGGEPLLRKDILDIISVMPDFEEISMTTNGTLLDKYAYELKDAGLNRVNISLDSLNPETYKKITGGELERVLSGLESAVNAGLTPVKLNMVVMKEVNEDEIDDMLEFTSKYNEDDVRVILQIIELLKLPELEDYYMDISSIEERIAKKAINFRIRSMQKRKQYHLGSSVVEFVKPVDNTEFCYNCNRIRITKDGKIKPCLMRNDNLVDVRGLKGYALKEKIFQAVNMREPYFKKKSREAR</sequence>
<feature type="binding site" evidence="11">
    <location>
        <position position="250"/>
    </location>
    <ligand>
        <name>[4Fe-4S] cluster</name>
        <dbReference type="ChEBI" id="CHEBI:49883"/>
        <label>2</label>
        <note>4Fe-4S-substrate</note>
    </ligand>
</feature>
<reference evidence="13 14" key="1">
    <citation type="journal article" date="2013" name="Genome Announc.">
        <title>Complete Genome Sequence of the Thermophilic and Facultatively Chemolithoautotrophic Sulfate Reducer Archaeoglobus sulfaticallidus Strain PM70-1T.</title>
        <authorList>
            <person name="Stokke R."/>
            <person name="Hocking W.P."/>
            <person name="Steinsbu B.O."/>
            <person name="Steen I.H."/>
        </authorList>
    </citation>
    <scope>NUCLEOTIDE SEQUENCE [LARGE SCALE GENOMIC DNA]</scope>
    <source>
        <strain evidence="13">PM70-1</strain>
    </source>
</reference>
<evidence type="ECO:0000256" key="10">
    <source>
        <dbReference type="ARBA" id="ARBA00048697"/>
    </source>
</evidence>
<dbReference type="Proteomes" id="UP000013307">
    <property type="component" value="Chromosome"/>
</dbReference>
<organism evidence="13 14">
    <name type="scientific">Archaeoglobus sulfaticallidus PM70-1</name>
    <dbReference type="NCBI Taxonomy" id="387631"/>
    <lineage>
        <taxon>Archaea</taxon>
        <taxon>Methanobacteriati</taxon>
        <taxon>Methanobacteriota</taxon>
        <taxon>Archaeoglobi</taxon>
        <taxon>Archaeoglobales</taxon>
        <taxon>Archaeoglobaceae</taxon>
        <taxon>Archaeoglobus</taxon>
    </lineage>
</organism>
<dbReference type="PANTHER" id="PTHR22960:SF0">
    <property type="entry name" value="MOLYBDENUM COFACTOR BIOSYNTHESIS PROTEIN 1"/>
    <property type="match status" value="1"/>
</dbReference>
<dbReference type="InterPro" id="IPR013785">
    <property type="entry name" value="Aldolase_TIM"/>
</dbReference>
<evidence type="ECO:0000256" key="4">
    <source>
        <dbReference type="ARBA" id="ARBA00022741"/>
    </source>
</evidence>
<comment type="similarity">
    <text evidence="11">Belongs to the radical SAM superfamily. MoaA family.</text>
</comment>
<evidence type="ECO:0000256" key="6">
    <source>
        <dbReference type="ARBA" id="ARBA00023014"/>
    </source>
</evidence>
<dbReference type="InterPro" id="IPR050105">
    <property type="entry name" value="MoCo_biosynth_MoaA/MoaC"/>
</dbReference>
<keyword evidence="3 11" id="KW-0479">Metal-binding</keyword>
<dbReference type="InterPro" id="IPR040064">
    <property type="entry name" value="MoaA-like"/>
</dbReference>
<evidence type="ECO:0000256" key="8">
    <source>
        <dbReference type="ARBA" id="ARBA00023150"/>
    </source>
</evidence>
<feature type="binding site" evidence="11">
    <location>
        <begin position="252"/>
        <end position="254"/>
    </location>
    <ligand>
        <name>GTP</name>
        <dbReference type="ChEBI" id="CHEBI:37565"/>
    </ligand>
</feature>
<dbReference type="STRING" id="387631.Asulf_02271"/>
<protein>
    <recommendedName>
        <fullName evidence="11">Probable GTP 3',8-cyclase</fullName>
        <ecNumber evidence="11">4.1.99.22</ecNumber>
    </recommendedName>
    <alternativeName>
        <fullName evidence="11">Molybdenum cofactor biosynthesis protein A</fullName>
    </alternativeName>
</protein>
<dbReference type="InterPro" id="IPR058240">
    <property type="entry name" value="rSAM_sf"/>
</dbReference>
<evidence type="ECO:0000256" key="1">
    <source>
        <dbReference type="ARBA" id="ARBA00022485"/>
    </source>
</evidence>
<dbReference type="GO" id="GO:0061799">
    <property type="term" value="F:cyclic pyranopterin monophosphate synthase activity"/>
    <property type="evidence" value="ECO:0007669"/>
    <property type="project" value="TreeGrafter"/>
</dbReference>
<dbReference type="GO" id="GO:0061798">
    <property type="term" value="F:GTP 3',8'-cyclase activity"/>
    <property type="evidence" value="ECO:0007669"/>
    <property type="project" value="UniProtKB-UniRule"/>
</dbReference>
<feature type="domain" description="Radical SAM core" evidence="12">
    <location>
        <begin position="5"/>
        <end position="232"/>
    </location>
</feature>
<feature type="binding site" evidence="11">
    <location>
        <position position="116"/>
    </location>
    <ligand>
        <name>S-adenosyl-L-methionine</name>
        <dbReference type="ChEBI" id="CHEBI:59789"/>
    </ligand>
</feature>
<accession>N0BGT3</accession>
<keyword evidence="6 11" id="KW-0411">Iron-sulfur</keyword>
<dbReference type="OrthoDB" id="6925at2157"/>
<feature type="binding site" evidence="11">
    <location>
        <position position="27"/>
    </location>
    <ligand>
        <name>S-adenosyl-L-methionine</name>
        <dbReference type="ChEBI" id="CHEBI:59789"/>
    </ligand>
</feature>
<evidence type="ECO:0000313" key="13">
    <source>
        <dbReference type="EMBL" id="AGK62223.1"/>
    </source>
</evidence>
<dbReference type="CDD" id="cd01335">
    <property type="entry name" value="Radical_SAM"/>
    <property type="match status" value="1"/>
</dbReference>
<dbReference type="PANTHER" id="PTHR22960">
    <property type="entry name" value="MOLYBDOPTERIN COFACTOR SYNTHESIS PROTEIN A"/>
    <property type="match status" value="1"/>
</dbReference>
<comment type="pathway">
    <text evidence="11">Cofactor biosynthesis; molybdopterin biosynthesis.</text>
</comment>
<dbReference type="EC" id="4.1.99.22" evidence="11"/>
<evidence type="ECO:0000256" key="11">
    <source>
        <dbReference type="HAMAP-Rule" id="MF_01225"/>
    </source>
</evidence>
<name>N0BGT3_9EURY</name>
<dbReference type="Gene3D" id="3.20.20.70">
    <property type="entry name" value="Aldolase class I"/>
    <property type="match status" value="1"/>
</dbReference>
<dbReference type="RefSeq" id="WP_015591819.1">
    <property type="nucleotide sequence ID" value="NC_021169.1"/>
</dbReference>
<keyword evidence="8 11" id="KW-0501">Molybdenum cofactor biosynthesis</keyword>
<keyword evidence="5 11" id="KW-0408">Iron</keyword>
<dbReference type="SUPFAM" id="SSF102114">
    <property type="entry name" value="Radical SAM enzymes"/>
    <property type="match status" value="1"/>
</dbReference>
<dbReference type="PROSITE" id="PS01305">
    <property type="entry name" value="MOAA_NIFB_PQQE"/>
    <property type="match status" value="1"/>
</dbReference>
<dbReference type="InterPro" id="IPR010505">
    <property type="entry name" value="MoaA_twitch"/>
</dbReference>
<comment type="caution">
    <text evidence="11">Lacks conserved residue(s) required for the propagation of feature annotation.</text>
</comment>
<dbReference type="KEGG" id="ast:Asulf_02271"/>
<comment type="function">
    <text evidence="11">Catalyzes the cyclization of GTP to (8S)-3',8-cyclo-7,8-dihydroguanosine 5'-triphosphate.</text>
</comment>
<dbReference type="InterPro" id="IPR006638">
    <property type="entry name" value="Elp3/MiaA/NifB-like_rSAM"/>
</dbReference>
<dbReference type="SFLD" id="SFLDG01383">
    <property type="entry name" value="cyclic_pyranopterin_phosphate"/>
    <property type="match status" value="1"/>
</dbReference>
<feature type="binding site" evidence="11">
    <location>
        <position position="25"/>
    </location>
    <ligand>
        <name>[4Fe-4S] cluster</name>
        <dbReference type="ChEBI" id="CHEBI:49883"/>
        <label>1</label>
        <note>4Fe-4S-S-AdoMet</note>
    </ligand>
</feature>
<feature type="binding site" evidence="11">
    <location>
        <position position="152"/>
    </location>
    <ligand>
        <name>GTP</name>
        <dbReference type="ChEBI" id="CHEBI:37565"/>
    </ligand>
</feature>
<dbReference type="SFLD" id="SFLDG01067">
    <property type="entry name" value="SPASM/twitch_domain_containing"/>
    <property type="match status" value="1"/>
</dbReference>
<dbReference type="UniPathway" id="UPA00344"/>
<evidence type="ECO:0000313" key="14">
    <source>
        <dbReference type="Proteomes" id="UP000013307"/>
    </source>
</evidence>
<gene>
    <name evidence="11" type="primary">moaA</name>
    <name evidence="13" type="ORF">Asulf_02271</name>
</gene>
<keyword evidence="2 11" id="KW-0949">S-adenosyl-L-methionine</keyword>
<keyword evidence="4 11" id="KW-0547">Nucleotide-binding</keyword>
<dbReference type="GO" id="GO:0046872">
    <property type="term" value="F:metal ion binding"/>
    <property type="evidence" value="ECO:0007669"/>
    <property type="project" value="UniProtKB-KW"/>
</dbReference>
<dbReference type="SFLD" id="SFLDS00029">
    <property type="entry name" value="Radical_SAM"/>
    <property type="match status" value="1"/>
</dbReference>
<comment type="cofactor">
    <cofactor evidence="11">
        <name>[4Fe-4S] cluster</name>
        <dbReference type="ChEBI" id="CHEBI:49883"/>
    </cofactor>
    <text evidence="11">Binds 2 [4Fe-4S] clusters. Binds 1 [4Fe-4S] cluster coordinated with 3 cysteines and an exchangeable S-adenosyl-L-methionine and 1 [4Fe-4S] cluster coordinated with 3 cysteines and the GTP-derived substrate.</text>
</comment>
<feature type="binding site" evidence="11">
    <location>
        <position position="92"/>
    </location>
    <ligand>
        <name>GTP</name>
        <dbReference type="ChEBI" id="CHEBI:37565"/>
    </ligand>
</feature>
<dbReference type="Pfam" id="PF06463">
    <property type="entry name" value="Mob_synth_C"/>
    <property type="match status" value="1"/>
</dbReference>
<dbReference type="SFLD" id="SFLDG01386">
    <property type="entry name" value="main_SPASM_domain-containing"/>
    <property type="match status" value="1"/>
</dbReference>
<dbReference type="AlphaFoldDB" id="N0BGT3"/>
<proteinExistence type="inferred from homology"/>
<dbReference type="GeneID" id="15393904"/>
<dbReference type="InterPro" id="IPR000385">
    <property type="entry name" value="MoaA_NifB_PqqE_Fe-S-bd_CS"/>
</dbReference>
<dbReference type="InterPro" id="IPR007197">
    <property type="entry name" value="rSAM"/>
</dbReference>
<dbReference type="GO" id="GO:1904047">
    <property type="term" value="F:S-adenosyl-L-methionine binding"/>
    <property type="evidence" value="ECO:0007669"/>
    <property type="project" value="UniProtKB-UniRule"/>
</dbReference>
<dbReference type="Pfam" id="PF04055">
    <property type="entry name" value="Radical_SAM"/>
    <property type="match status" value="1"/>
</dbReference>
<evidence type="ECO:0000259" key="12">
    <source>
        <dbReference type="PROSITE" id="PS51918"/>
    </source>
</evidence>
<dbReference type="PROSITE" id="PS51918">
    <property type="entry name" value="RADICAL_SAM"/>
    <property type="match status" value="1"/>
</dbReference>
<evidence type="ECO:0000256" key="9">
    <source>
        <dbReference type="ARBA" id="ARBA00023239"/>
    </source>
</evidence>
<keyword evidence="14" id="KW-1185">Reference proteome</keyword>
<feature type="binding site" evidence="11">
    <location>
        <position position="264"/>
    </location>
    <ligand>
        <name>[4Fe-4S] cluster</name>
        <dbReference type="ChEBI" id="CHEBI:49883"/>
        <label>2</label>
        <note>4Fe-4S-substrate</note>
    </ligand>
</feature>
<keyword evidence="1 11" id="KW-0004">4Fe-4S</keyword>
<dbReference type="EMBL" id="CP005290">
    <property type="protein sequence ID" value="AGK62223.1"/>
    <property type="molecule type" value="Genomic_DNA"/>
</dbReference>
<dbReference type="SMART" id="SM00729">
    <property type="entry name" value="Elp3"/>
    <property type="match status" value="1"/>
</dbReference>
<evidence type="ECO:0000256" key="2">
    <source>
        <dbReference type="ARBA" id="ARBA00022691"/>
    </source>
</evidence>
<evidence type="ECO:0000256" key="5">
    <source>
        <dbReference type="ARBA" id="ARBA00023004"/>
    </source>
</evidence>
<feature type="binding site" evidence="11">
    <location>
        <position position="28"/>
    </location>
    <ligand>
        <name>[4Fe-4S] cluster</name>
        <dbReference type="ChEBI" id="CHEBI:49883"/>
        <label>1</label>
        <note>4Fe-4S-S-AdoMet</note>
    </ligand>
</feature>
<dbReference type="InterPro" id="IPR013485">
    <property type="entry name" value="MoaA_arc"/>
</dbReference>
<feature type="binding site" evidence="11">
    <location>
        <position position="21"/>
    </location>
    <ligand>
        <name>[4Fe-4S] cluster</name>
        <dbReference type="ChEBI" id="CHEBI:49883"/>
        <label>1</label>
        <note>4Fe-4S-S-AdoMet</note>
    </ligand>
</feature>
<feature type="binding site" evidence="11">
    <location>
        <position position="68"/>
    </location>
    <ligand>
        <name>S-adenosyl-L-methionine</name>
        <dbReference type="ChEBI" id="CHEBI:59789"/>
    </ligand>
</feature>
<dbReference type="GO" id="GO:0006777">
    <property type="term" value="P:Mo-molybdopterin cofactor biosynthetic process"/>
    <property type="evidence" value="ECO:0007669"/>
    <property type="project" value="UniProtKB-UniRule"/>
</dbReference>
<dbReference type="GO" id="GO:0051539">
    <property type="term" value="F:4 iron, 4 sulfur cluster binding"/>
    <property type="evidence" value="ECO:0007669"/>
    <property type="project" value="UniProtKB-UniRule"/>
</dbReference>
<feature type="binding site" evidence="11">
    <location>
        <position position="247"/>
    </location>
    <ligand>
        <name>[4Fe-4S] cluster</name>
        <dbReference type="ChEBI" id="CHEBI:49883"/>
        <label>2</label>
        <note>4Fe-4S-substrate</note>
    </ligand>
</feature>
<dbReference type="GO" id="GO:0005525">
    <property type="term" value="F:GTP binding"/>
    <property type="evidence" value="ECO:0007669"/>
    <property type="project" value="UniProtKB-UniRule"/>
</dbReference>
<evidence type="ECO:0000256" key="3">
    <source>
        <dbReference type="ARBA" id="ARBA00022723"/>
    </source>
</evidence>
<keyword evidence="9 11" id="KW-0456">Lyase</keyword>
<keyword evidence="7 11" id="KW-0342">GTP-binding</keyword>
<dbReference type="NCBIfam" id="NF001199">
    <property type="entry name" value="PRK00164.2-1"/>
    <property type="match status" value="1"/>
</dbReference>